<evidence type="ECO:0000256" key="1">
    <source>
        <dbReference type="ARBA" id="ARBA00022723"/>
    </source>
</evidence>
<dbReference type="RefSeq" id="WP_183599576.1">
    <property type="nucleotide sequence ID" value="NZ_JACHXK010000003.1"/>
</dbReference>
<dbReference type="InterPro" id="IPR013096">
    <property type="entry name" value="Cupin_2"/>
</dbReference>
<dbReference type="InterPro" id="IPR011051">
    <property type="entry name" value="RmlC_Cupin_sf"/>
</dbReference>
<dbReference type="InterPro" id="IPR014710">
    <property type="entry name" value="RmlC-like_jellyroll"/>
</dbReference>
<dbReference type="GO" id="GO:0046872">
    <property type="term" value="F:metal ion binding"/>
    <property type="evidence" value="ECO:0007669"/>
    <property type="project" value="UniProtKB-KW"/>
</dbReference>
<dbReference type="Proteomes" id="UP000570361">
    <property type="component" value="Unassembled WGS sequence"/>
</dbReference>
<dbReference type="GO" id="GO:0016853">
    <property type="term" value="F:isomerase activity"/>
    <property type="evidence" value="ECO:0007669"/>
    <property type="project" value="UniProtKB-KW"/>
</dbReference>
<gene>
    <name evidence="3" type="ORF">FHS18_002058</name>
</gene>
<keyword evidence="4" id="KW-1185">Reference proteome</keyword>
<evidence type="ECO:0000313" key="3">
    <source>
        <dbReference type="EMBL" id="MBB3109995.1"/>
    </source>
</evidence>
<evidence type="ECO:0000313" key="4">
    <source>
        <dbReference type="Proteomes" id="UP000570361"/>
    </source>
</evidence>
<dbReference type="InterPro" id="IPR051610">
    <property type="entry name" value="GPI/OXD"/>
</dbReference>
<sequence length="119" mass="13522">MKISKHNAEHYKWGADCDGWVMVQRLQQSVIHELMPPGTQEVRHYHREATQFFFVLHGEAVMEIEGEEITLNAQEGIEVQRGLCHCIHNRSQLPVEFLVISNPTTKGDRVIESGGEAVS</sequence>
<reference evidence="3 4" key="1">
    <citation type="submission" date="2020-08" db="EMBL/GenBank/DDBJ databases">
        <title>Genomic Encyclopedia of Type Strains, Phase III (KMG-III): the genomes of soil and plant-associated and newly described type strains.</title>
        <authorList>
            <person name="Whitman W."/>
        </authorList>
    </citation>
    <scope>NUCLEOTIDE SEQUENCE [LARGE SCALE GENOMIC DNA]</scope>
    <source>
        <strain evidence="3 4">CECT 5862</strain>
    </source>
</reference>
<name>A0A7W5AWB9_9BACL</name>
<keyword evidence="1" id="KW-0479">Metal-binding</keyword>
<accession>A0A7W5AWB9</accession>
<protein>
    <submittedName>
        <fullName evidence="3">Mannose-6-phosphate isomerase-like protein (Cupin superfamily)</fullName>
    </submittedName>
</protein>
<dbReference type="PANTHER" id="PTHR35848">
    <property type="entry name" value="OXALATE-BINDING PROTEIN"/>
    <property type="match status" value="1"/>
</dbReference>
<comment type="caution">
    <text evidence="3">The sequence shown here is derived from an EMBL/GenBank/DDBJ whole genome shotgun (WGS) entry which is preliminary data.</text>
</comment>
<dbReference type="Pfam" id="PF07883">
    <property type="entry name" value="Cupin_2"/>
    <property type="match status" value="1"/>
</dbReference>
<dbReference type="Gene3D" id="2.60.120.10">
    <property type="entry name" value="Jelly Rolls"/>
    <property type="match status" value="1"/>
</dbReference>
<proteinExistence type="predicted"/>
<dbReference type="PANTHER" id="PTHR35848:SF9">
    <property type="entry name" value="SLL1358 PROTEIN"/>
    <property type="match status" value="1"/>
</dbReference>
<dbReference type="EMBL" id="JACHXK010000003">
    <property type="protein sequence ID" value="MBB3109995.1"/>
    <property type="molecule type" value="Genomic_DNA"/>
</dbReference>
<feature type="domain" description="Cupin type-2" evidence="2">
    <location>
        <begin position="33"/>
        <end position="100"/>
    </location>
</feature>
<organism evidence="3 4">
    <name type="scientific">Paenibacillus phyllosphaerae</name>
    <dbReference type="NCBI Taxonomy" id="274593"/>
    <lineage>
        <taxon>Bacteria</taxon>
        <taxon>Bacillati</taxon>
        <taxon>Bacillota</taxon>
        <taxon>Bacilli</taxon>
        <taxon>Bacillales</taxon>
        <taxon>Paenibacillaceae</taxon>
        <taxon>Paenibacillus</taxon>
    </lineage>
</organism>
<keyword evidence="3" id="KW-0413">Isomerase</keyword>
<evidence type="ECO:0000259" key="2">
    <source>
        <dbReference type="Pfam" id="PF07883"/>
    </source>
</evidence>
<dbReference type="SUPFAM" id="SSF51182">
    <property type="entry name" value="RmlC-like cupins"/>
    <property type="match status" value="1"/>
</dbReference>
<dbReference type="AlphaFoldDB" id="A0A7W5AWB9"/>